<dbReference type="SUPFAM" id="SSF52141">
    <property type="entry name" value="Uracil-DNA glycosylase-like"/>
    <property type="match status" value="1"/>
</dbReference>
<dbReference type="InterPro" id="IPR036895">
    <property type="entry name" value="Uracil-DNA_glycosylase-like_sf"/>
</dbReference>
<organism evidence="2 5">
    <name type="scientific">Phascolarctobacterium faecium</name>
    <dbReference type="NCBI Taxonomy" id="33025"/>
    <lineage>
        <taxon>Bacteria</taxon>
        <taxon>Bacillati</taxon>
        <taxon>Bacillota</taxon>
        <taxon>Negativicutes</taxon>
        <taxon>Acidaminococcales</taxon>
        <taxon>Acidaminococcaceae</taxon>
        <taxon>Phascolarctobacterium</taxon>
    </lineage>
</organism>
<accession>A0A7X3BUM8</accession>
<dbReference type="Pfam" id="PF03167">
    <property type="entry name" value="UDG"/>
    <property type="match status" value="1"/>
</dbReference>
<dbReference type="RefSeq" id="WP_155163488.1">
    <property type="nucleotide sequence ID" value="NZ_WNBG01000001.1"/>
</dbReference>
<proteinExistence type="predicted"/>
<comment type="caution">
    <text evidence="2">The sequence shown here is derived from an EMBL/GenBank/DDBJ whole genome shotgun (WGS) entry which is preliminary data.</text>
</comment>
<dbReference type="InterPro" id="IPR026353">
    <property type="entry name" value="Hypoxan-DNA_Glyclase"/>
</dbReference>
<dbReference type="OrthoDB" id="9799921at2"/>
<dbReference type="SMART" id="SM00986">
    <property type="entry name" value="UDG"/>
    <property type="match status" value="1"/>
</dbReference>
<dbReference type="InterPro" id="IPR005122">
    <property type="entry name" value="Uracil-DNA_glycosylase-like"/>
</dbReference>
<evidence type="ECO:0000313" key="4">
    <source>
        <dbReference type="Proteomes" id="UP000443070"/>
    </source>
</evidence>
<protein>
    <submittedName>
        <fullName evidence="2">DNA-deoxyinosine glycosylase</fullName>
        <ecNumber evidence="2">3.2.2.15</ecNumber>
    </submittedName>
</protein>
<dbReference type="Proteomes" id="UP000443070">
    <property type="component" value="Unassembled WGS sequence"/>
</dbReference>
<sequence>MSECQSFDPVADTYSRLLILGSMPGVRSLQMQQYYGHPQNRFWPLVTMLLGYAEVPFDYADKKQMLLDNRIALWDVLGYCEREGSLDSDITCEQPNDLAGFLQNHPQIHTICCNGGKAAATFKKYTRQLDLQRITVHFLPSTSPANARWSLTKLLEAWQVINTGR</sequence>
<dbReference type="NCBIfam" id="TIGR04274">
    <property type="entry name" value="hypoxanDNAglyco"/>
    <property type="match status" value="1"/>
</dbReference>
<evidence type="ECO:0000313" key="5">
    <source>
        <dbReference type="Proteomes" id="UP000484547"/>
    </source>
</evidence>
<dbReference type="EMBL" id="WNBW01000001">
    <property type="protein sequence ID" value="MTU03074.1"/>
    <property type="molecule type" value="Genomic_DNA"/>
</dbReference>
<evidence type="ECO:0000313" key="2">
    <source>
        <dbReference type="EMBL" id="MTT74943.1"/>
    </source>
</evidence>
<dbReference type="CDD" id="cd10032">
    <property type="entry name" value="UDG-F6_HDG"/>
    <property type="match status" value="1"/>
</dbReference>
<reference evidence="4 5" key="1">
    <citation type="journal article" date="2019" name="Nat. Med.">
        <title>A library of human gut bacterial isolates paired with longitudinal multiomics data enables mechanistic microbiome research.</title>
        <authorList>
            <person name="Poyet M."/>
            <person name="Groussin M."/>
            <person name="Gibbons S.M."/>
            <person name="Avila-Pacheco J."/>
            <person name="Jiang X."/>
            <person name="Kearney S.M."/>
            <person name="Perrotta A.R."/>
            <person name="Berdy B."/>
            <person name="Zhao S."/>
            <person name="Lieberman T.D."/>
            <person name="Swanson P.K."/>
            <person name="Smith M."/>
            <person name="Roesemann S."/>
            <person name="Alexander J.E."/>
            <person name="Rich S.A."/>
            <person name="Livny J."/>
            <person name="Vlamakis H."/>
            <person name="Clish C."/>
            <person name="Bullock K."/>
            <person name="Deik A."/>
            <person name="Scott J."/>
            <person name="Pierce K.A."/>
            <person name="Xavier R.J."/>
            <person name="Alm E.J."/>
        </authorList>
    </citation>
    <scope>NUCLEOTIDE SEQUENCE [LARGE SCALE GENOMIC DNA]</scope>
    <source>
        <strain evidence="2 5">BIOML-A13</strain>
        <strain evidence="3 4">BIOML-A3</strain>
    </source>
</reference>
<dbReference type="Gene3D" id="3.40.470.10">
    <property type="entry name" value="Uracil-DNA glycosylase-like domain"/>
    <property type="match status" value="1"/>
</dbReference>
<keyword evidence="4" id="KW-1185">Reference proteome</keyword>
<dbReference type="GO" id="GO:0033958">
    <property type="term" value="F:DNA-deoxyinosine glycosylase activity"/>
    <property type="evidence" value="ECO:0007669"/>
    <property type="project" value="UniProtKB-EC"/>
</dbReference>
<dbReference type="Proteomes" id="UP000484547">
    <property type="component" value="Unassembled WGS sequence"/>
</dbReference>
<evidence type="ECO:0000259" key="1">
    <source>
        <dbReference type="SMART" id="SM00986"/>
    </source>
</evidence>
<dbReference type="EMBL" id="WNBM01000001">
    <property type="protein sequence ID" value="MTT74943.1"/>
    <property type="molecule type" value="Genomic_DNA"/>
</dbReference>
<dbReference type="AlphaFoldDB" id="A0A7X3BUM8"/>
<dbReference type="EC" id="3.2.2.15" evidence="2"/>
<evidence type="ECO:0000313" key="3">
    <source>
        <dbReference type="EMBL" id="MTU03074.1"/>
    </source>
</evidence>
<keyword evidence="2" id="KW-0326">Glycosidase</keyword>
<feature type="domain" description="Uracil-DNA glycosylase-like" evidence="1">
    <location>
        <begin position="8"/>
        <end position="162"/>
    </location>
</feature>
<keyword evidence="2" id="KW-0378">Hydrolase</keyword>
<gene>
    <name evidence="2" type="ORF">GMD11_01500</name>
    <name evidence="3" type="ORF">GMD18_01495</name>
</gene>
<dbReference type="SMART" id="SM00987">
    <property type="entry name" value="UreE_C"/>
    <property type="match status" value="1"/>
</dbReference>
<name>A0A7X3BUM8_9FIRM</name>